<accession>R1EV09</accession>
<dbReference type="EMBL" id="KB915868">
    <property type="protein sequence ID" value="EOD51422.1"/>
    <property type="molecule type" value="Genomic_DNA"/>
</dbReference>
<evidence type="ECO:0000313" key="2">
    <source>
        <dbReference type="EMBL" id="EOD51422.1"/>
    </source>
</evidence>
<name>R1EV09_BOTPV</name>
<dbReference type="AlphaFoldDB" id="R1EV09"/>
<evidence type="ECO:0000313" key="3">
    <source>
        <dbReference type="Proteomes" id="UP000013521"/>
    </source>
</evidence>
<sequence length="87" mass="10271">MPLWRIFHPSNTFTTAEERDALSADITSIYTNVDEKLKPHIADKGYDWEYHGHETDRELWKIQGMVPPDRDTEGERLWVKENKAVPF</sequence>
<reference evidence="3" key="1">
    <citation type="journal article" date="2013" name="Genome Announc.">
        <title>Draft genome sequence of Neofusicoccum parvum isolate UCR-NP2, a fungal vascular pathogen associated with grapevine cankers.</title>
        <authorList>
            <person name="Blanco-Ulate B."/>
            <person name="Rolshausen P."/>
            <person name="Cantu D."/>
        </authorList>
    </citation>
    <scope>NUCLEOTIDE SEQUENCE [LARGE SCALE GENOMIC DNA]</scope>
    <source>
        <strain evidence="3">UCR-NP2</strain>
    </source>
</reference>
<dbReference type="InterPro" id="IPR014347">
    <property type="entry name" value="Tautomerase/MIF_sf"/>
</dbReference>
<feature type="domain" description="Tautomerase cis-CaaD-like" evidence="1">
    <location>
        <begin position="32"/>
        <end position="83"/>
    </location>
</feature>
<dbReference type="Proteomes" id="UP000013521">
    <property type="component" value="Unassembled WGS sequence"/>
</dbReference>
<dbReference type="InterPro" id="IPR028116">
    <property type="entry name" value="Cis-CaaD-like"/>
</dbReference>
<dbReference type="HOGENOM" id="CLU_2483126_0_0_1"/>
<dbReference type="OrthoDB" id="2129288at2759"/>
<proteinExistence type="predicted"/>
<evidence type="ECO:0000259" key="1">
    <source>
        <dbReference type="Pfam" id="PF14832"/>
    </source>
</evidence>
<gene>
    <name evidence="2" type="ORF">UCRNP2_1791</name>
</gene>
<dbReference type="Pfam" id="PF14832">
    <property type="entry name" value="Tautomerase_3"/>
    <property type="match status" value="1"/>
</dbReference>
<dbReference type="KEGG" id="npa:UCRNP2_1791"/>
<protein>
    <submittedName>
        <fullName evidence="2">Putative 4-oxalocrotonate tautomerase protein</fullName>
    </submittedName>
</protein>
<organism evidence="2 3">
    <name type="scientific">Botryosphaeria parva (strain UCR-NP2)</name>
    <name type="common">Grapevine canker fungus</name>
    <name type="synonym">Neofusicoccum parvum</name>
    <dbReference type="NCBI Taxonomy" id="1287680"/>
    <lineage>
        <taxon>Eukaryota</taxon>
        <taxon>Fungi</taxon>
        <taxon>Dikarya</taxon>
        <taxon>Ascomycota</taxon>
        <taxon>Pezizomycotina</taxon>
        <taxon>Dothideomycetes</taxon>
        <taxon>Dothideomycetes incertae sedis</taxon>
        <taxon>Botryosphaeriales</taxon>
        <taxon>Botryosphaeriaceae</taxon>
        <taxon>Neofusicoccum</taxon>
    </lineage>
</organism>
<dbReference type="Gene3D" id="3.30.429.10">
    <property type="entry name" value="Macrophage Migration Inhibitory Factor"/>
    <property type="match status" value="2"/>
</dbReference>